<dbReference type="PANTHER" id="PTHR10587:SF134">
    <property type="entry name" value="SECRETED PROTEIN"/>
    <property type="match status" value="1"/>
</dbReference>
<dbReference type="InterPro" id="IPR002509">
    <property type="entry name" value="NODB_dom"/>
</dbReference>
<evidence type="ECO:0000313" key="3">
    <source>
        <dbReference type="EMBL" id="CAB4867747.1"/>
    </source>
</evidence>
<feature type="region of interest" description="Disordered" evidence="1">
    <location>
        <begin position="28"/>
        <end position="78"/>
    </location>
</feature>
<dbReference type="SUPFAM" id="SSF88713">
    <property type="entry name" value="Glycoside hydrolase/deacetylase"/>
    <property type="match status" value="1"/>
</dbReference>
<organism evidence="3">
    <name type="scientific">freshwater metagenome</name>
    <dbReference type="NCBI Taxonomy" id="449393"/>
    <lineage>
        <taxon>unclassified sequences</taxon>
        <taxon>metagenomes</taxon>
        <taxon>ecological metagenomes</taxon>
    </lineage>
</organism>
<dbReference type="Pfam" id="PF01522">
    <property type="entry name" value="Polysacc_deac_1"/>
    <property type="match status" value="1"/>
</dbReference>
<accession>A0A6J7DAK1</accession>
<dbReference type="CDD" id="cd10917">
    <property type="entry name" value="CE4_NodB_like_6s_7s"/>
    <property type="match status" value="1"/>
</dbReference>
<gene>
    <name evidence="3" type="ORF">UFOPK3401_00622</name>
</gene>
<dbReference type="EMBL" id="CAFBLM010000021">
    <property type="protein sequence ID" value="CAB4867747.1"/>
    <property type="molecule type" value="Genomic_DNA"/>
</dbReference>
<name>A0A6J7DAK1_9ZZZZ</name>
<dbReference type="AlphaFoldDB" id="A0A6J7DAK1"/>
<dbReference type="GO" id="GO:0016810">
    <property type="term" value="F:hydrolase activity, acting on carbon-nitrogen (but not peptide) bonds"/>
    <property type="evidence" value="ECO:0007669"/>
    <property type="project" value="InterPro"/>
</dbReference>
<sequence length="272" mass="28974">MRLTITSSVLLVLVVVVGISLSHSKTSAASNSAGVVRDRPTASPTSTPSQKPIPVATAKPEATMSMPPKPSSVTETSTDAGAAPVINHVNTNDRVVFLTIDDGYDLDPAFRDFVVQKKIPLTMFLVSQAAAVDPGFFSSIASVPGSSIQDHSVSHANLRGASLATQTRQICGNITAEKALFGKSPQFLRPPYGNYDATTQKVAAQCGLKALILWNVSMPSYKIYFASGNRLNSGDIILLHFRDHGGVKNMNSLLQTIHDQGFSVASLTDYIK</sequence>
<dbReference type="InterPro" id="IPR050248">
    <property type="entry name" value="Polysacc_deacetylase_ArnD"/>
</dbReference>
<dbReference type="PANTHER" id="PTHR10587">
    <property type="entry name" value="GLYCOSYL TRANSFERASE-RELATED"/>
    <property type="match status" value="1"/>
</dbReference>
<dbReference type="InterPro" id="IPR011330">
    <property type="entry name" value="Glyco_hydro/deAcase_b/a-brl"/>
</dbReference>
<protein>
    <submittedName>
        <fullName evidence="3">Unannotated protein</fullName>
    </submittedName>
</protein>
<evidence type="ECO:0000259" key="2">
    <source>
        <dbReference type="PROSITE" id="PS51677"/>
    </source>
</evidence>
<proteinExistence type="predicted"/>
<dbReference type="PROSITE" id="PS51677">
    <property type="entry name" value="NODB"/>
    <property type="match status" value="1"/>
</dbReference>
<evidence type="ECO:0000256" key="1">
    <source>
        <dbReference type="SAM" id="MobiDB-lite"/>
    </source>
</evidence>
<reference evidence="3" key="1">
    <citation type="submission" date="2020-05" db="EMBL/GenBank/DDBJ databases">
        <authorList>
            <person name="Chiriac C."/>
            <person name="Salcher M."/>
            <person name="Ghai R."/>
            <person name="Kavagutti S V."/>
        </authorList>
    </citation>
    <scope>NUCLEOTIDE SEQUENCE</scope>
</reference>
<dbReference type="GO" id="GO:0005975">
    <property type="term" value="P:carbohydrate metabolic process"/>
    <property type="evidence" value="ECO:0007669"/>
    <property type="project" value="InterPro"/>
</dbReference>
<feature type="domain" description="NodB homology" evidence="2">
    <location>
        <begin position="94"/>
        <end position="272"/>
    </location>
</feature>
<dbReference type="Gene3D" id="3.20.20.370">
    <property type="entry name" value="Glycoside hydrolase/deacetylase"/>
    <property type="match status" value="1"/>
</dbReference>